<evidence type="ECO:0000313" key="2">
    <source>
        <dbReference type="Proteomes" id="UP000027821"/>
    </source>
</evidence>
<dbReference type="RefSeq" id="WP_035071818.1">
    <property type="nucleotide sequence ID" value="NZ_JMIH01000014.1"/>
</dbReference>
<reference evidence="1 2" key="1">
    <citation type="submission" date="2014-04" db="EMBL/GenBank/DDBJ databases">
        <title>Characterization and application of a salt tolerant electro-active bacterium.</title>
        <authorList>
            <person name="Yang L."/>
            <person name="Wei S."/>
            <person name="Tay Q.X.M."/>
        </authorList>
    </citation>
    <scope>NUCLEOTIDE SEQUENCE [LARGE SCALE GENOMIC DNA]</scope>
    <source>
        <strain evidence="1 2">LY1</strain>
    </source>
</reference>
<comment type="caution">
    <text evidence="1">The sequence shown here is derived from an EMBL/GenBank/DDBJ whole genome shotgun (WGS) entry which is preliminary data.</text>
</comment>
<gene>
    <name evidence="1" type="ORF">EL17_05780</name>
</gene>
<sequence>MSIFKYRYLLLLLFSCSSNEENPMDQRHTHIPFESTYQESDLIFADQFISEGESKGASTLLEASGLVYSRKNPGYLWSHQDKGNDSRLFLLDSKTGKTVASYRIAGIINRDWEDIEIGPGPEAGVNYIYLGDVGDNDQVYQEYTIYRFKEPLFEETHRGKITDLSMDFDKIIFNYPDKSHDVEALMVDPGTKDIYLATKRDFWSMLFVAPYPQPIDQRFTVLHAGNFSFRRALAGNVSQNGEHVLIKNDDRIFYWEREKNENFTEMLSRAPKLAPYNPVEAQGEAICFDPLGGYYTLSEFSNGIIPELYHYKKK</sequence>
<dbReference type="EMBL" id="JMIH01000014">
    <property type="protein sequence ID" value="KEO75178.1"/>
    <property type="molecule type" value="Genomic_DNA"/>
</dbReference>
<accession>A0A074L5T4</accession>
<keyword evidence="2" id="KW-1185">Reference proteome</keyword>
<protein>
    <recommendedName>
        <fullName evidence="3">Integral membrane protein</fullName>
    </recommendedName>
</protein>
<evidence type="ECO:0000313" key="1">
    <source>
        <dbReference type="EMBL" id="KEO75178.1"/>
    </source>
</evidence>
<name>A0A074L5T4_9BACT</name>
<dbReference type="Proteomes" id="UP000027821">
    <property type="component" value="Unassembled WGS sequence"/>
</dbReference>
<proteinExistence type="predicted"/>
<organism evidence="1 2">
    <name type="scientific">Anditalea andensis</name>
    <dbReference type="NCBI Taxonomy" id="1048983"/>
    <lineage>
        <taxon>Bacteria</taxon>
        <taxon>Pseudomonadati</taxon>
        <taxon>Bacteroidota</taxon>
        <taxon>Cytophagia</taxon>
        <taxon>Cytophagales</taxon>
        <taxon>Cytophagaceae</taxon>
        <taxon>Anditalea</taxon>
    </lineage>
</organism>
<dbReference type="OrthoDB" id="9798438at2"/>
<evidence type="ECO:0008006" key="3">
    <source>
        <dbReference type="Google" id="ProtNLM"/>
    </source>
</evidence>
<dbReference type="STRING" id="1048983.EL17_05780"/>
<dbReference type="eggNOG" id="COG3204">
    <property type="taxonomic scope" value="Bacteria"/>
</dbReference>
<dbReference type="AlphaFoldDB" id="A0A074L5T4"/>